<feature type="chain" id="PRO_5019085993" evidence="10">
    <location>
        <begin position="17"/>
        <end position="123"/>
    </location>
</feature>
<keyword evidence="2" id="KW-1003">Cell membrane</keyword>
<evidence type="ECO:0000256" key="3">
    <source>
        <dbReference type="ARBA" id="ARBA00022606"/>
    </source>
</evidence>
<evidence type="ECO:0000256" key="9">
    <source>
        <dbReference type="ARBA" id="ARBA00023224"/>
    </source>
</evidence>
<organism evidence="11">
    <name type="scientific">Conopomorpha sinensis</name>
    <name type="common">litch fruit borer</name>
    <dbReference type="NCBI Taxonomy" id="940481"/>
    <lineage>
        <taxon>Eukaryota</taxon>
        <taxon>Metazoa</taxon>
        <taxon>Ecdysozoa</taxon>
        <taxon>Arthropoda</taxon>
        <taxon>Hexapoda</taxon>
        <taxon>Insecta</taxon>
        <taxon>Pterygota</taxon>
        <taxon>Neoptera</taxon>
        <taxon>Endopterygota</taxon>
        <taxon>Lepidoptera</taxon>
        <taxon>Glossata</taxon>
        <taxon>Ditrysia</taxon>
        <taxon>Tineoidea</taxon>
        <taxon>Gracillariidae</taxon>
        <taxon>Conopomorpha</taxon>
    </lineage>
</organism>
<evidence type="ECO:0000256" key="8">
    <source>
        <dbReference type="ARBA" id="ARBA00023170"/>
    </source>
</evidence>
<dbReference type="Pfam" id="PF02949">
    <property type="entry name" value="7tm_6"/>
    <property type="match status" value="1"/>
</dbReference>
<dbReference type="GO" id="GO:0007165">
    <property type="term" value="P:signal transduction"/>
    <property type="evidence" value="ECO:0007669"/>
    <property type="project" value="UniProtKB-KW"/>
</dbReference>
<keyword evidence="9" id="KW-0807">Transducer</keyword>
<evidence type="ECO:0000256" key="1">
    <source>
        <dbReference type="ARBA" id="ARBA00004651"/>
    </source>
</evidence>
<keyword evidence="5" id="KW-0552">Olfaction</keyword>
<reference evidence="11" key="1">
    <citation type="submission" date="2017-08" db="EMBL/GenBank/DDBJ databases">
        <title>Analysis of the Antennal Transcriptome and Chemosensory-related Genes of Conopomorpha sinensis Bradley (Lepidoptera: Gracilariidae).</title>
        <authorList>
            <person name="Li P."/>
            <person name="Liu Y."/>
            <person name="Wang S."/>
            <person name="Sun H."/>
        </authorList>
    </citation>
    <scope>NUCLEOTIDE SEQUENCE</scope>
</reference>
<evidence type="ECO:0000256" key="2">
    <source>
        <dbReference type="ARBA" id="ARBA00022475"/>
    </source>
</evidence>
<dbReference type="EMBL" id="MF625560">
    <property type="protein sequence ID" value="AXY83387.1"/>
    <property type="molecule type" value="mRNA"/>
</dbReference>
<name>A0A3S7SGK0_9NEOP</name>
<evidence type="ECO:0000256" key="6">
    <source>
        <dbReference type="ARBA" id="ARBA00022989"/>
    </source>
</evidence>
<feature type="signal peptide" evidence="10">
    <location>
        <begin position="1"/>
        <end position="16"/>
    </location>
</feature>
<evidence type="ECO:0000256" key="4">
    <source>
        <dbReference type="ARBA" id="ARBA00022692"/>
    </source>
</evidence>
<evidence type="ECO:0000256" key="5">
    <source>
        <dbReference type="ARBA" id="ARBA00022725"/>
    </source>
</evidence>
<dbReference type="GO" id="GO:0005549">
    <property type="term" value="F:odorant binding"/>
    <property type="evidence" value="ECO:0007669"/>
    <property type="project" value="InterPro"/>
</dbReference>
<sequence length="123" mass="14085">MFIYIIICSLMICASAIQLTMDGTTKMQQIWIAEYIGALIVQLFIYCWHSNEVLVMSCTVEGGLYKSSWWRRGVRVRRCIIMLGAHLNRRVVFSAGPFTNLNISTFIAILKGSYSYYAILNKN</sequence>
<protein>
    <submittedName>
        <fullName evidence="11">Putative odorant receptor 27</fullName>
    </submittedName>
</protein>
<keyword evidence="7" id="KW-0472">Membrane</keyword>
<keyword evidence="6" id="KW-1133">Transmembrane helix</keyword>
<dbReference type="GO" id="GO:0005886">
    <property type="term" value="C:plasma membrane"/>
    <property type="evidence" value="ECO:0007669"/>
    <property type="project" value="UniProtKB-SubCell"/>
</dbReference>
<evidence type="ECO:0000313" key="11">
    <source>
        <dbReference type="EMBL" id="AXY83387.1"/>
    </source>
</evidence>
<evidence type="ECO:0000256" key="7">
    <source>
        <dbReference type="ARBA" id="ARBA00023136"/>
    </source>
</evidence>
<dbReference type="PANTHER" id="PTHR21137">
    <property type="entry name" value="ODORANT RECEPTOR"/>
    <property type="match status" value="1"/>
</dbReference>
<evidence type="ECO:0000256" key="10">
    <source>
        <dbReference type="SAM" id="SignalP"/>
    </source>
</evidence>
<keyword evidence="4" id="KW-0812">Transmembrane</keyword>
<keyword evidence="3" id="KW-0716">Sensory transduction</keyword>
<dbReference type="GO" id="GO:0004984">
    <property type="term" value="F:olfactory receptor activity"/>
    <property type="evidence" value="ECO:0007669"/>
    <property type="project" value="InterPro"/>
</dbReference>
<accession>A0A3S7SGK0</accession>
<comment type="subcellular location">
    <subcellularLocation>
        <location evidence="1">Cell membrane</location>
        <topology evidence="1">Multi-pass membrane protein</topology>
    </subcellularLocation>
</comment>
<dbReference type="AlphaFoldDB" id="A0A3S7SGK0"/>
<dbReference type="PANTHER" id="PTHR21137:SF35">
    <property type="entry name" value="ODORANT RECEPTOR 19A-RELATED"/>
    <property type="match status" value="1"/>
</dbReference>
<dbReference type="InterPro" id="IPR004117">
    <property type="entry name" value="7tm6_olfct_rcpt"/>
</dbReference>
<keyword evidence="8 11" id="KW-0675">Receptor</keyword>
<keyword evidence="10" id="KW-0732">Signal</keyword>
<proteinExistence type="evidence at transcript level"/>